<dbReference type="OrthoDB" id="667966at2"/>
<dbReference type="InterPro" id="IPR000595">
    <property type="entry name" value="cNMP-bd_dom"/>
</dbReference>
<keyword evidence="2" id="KW-0238">DNA-binding</keyword>
<keyword evidence="7" id="KW-1185">Reference proteome</keyword>
<dbReference type="Pfam" id="PF13545">
    <property type="entry name" value="HTH_Crp_2"/>
    <property type="match status" value="1"/>
</dbReference>
<dbReference type="InterPro" id="IPR014710">
    <property type="entry name" value="RmlC-like_jellyroll"/>
</dbReference>
<evidence type="ECO:0000313" key="6">
    <source>
        <dbReference type="EMBL" id="AHB50133.1"/>
    </source>
</evidence>
<organism evidence="6 7">
    <name type="scientific">Hyphomicrobium nitrativorans NL23</name>
    <dbReference type="NCBI Taxonomy" id="1029756"/>
    <lineage>
        <taxon>Bacteria</taxon>
        <taxon>Pseudomonadati</taxon>
        <taxon>Pseudomonadota</taxon>
        <taxon>Alphaproteobacteria</taxon>
        <taxon>Hyphomicrobiales</taxon>
        <taxon>Hyphomicrobiaceae</taxon>
        <taxon>Hyphomicrobium</taxon>
    </lineage>
</organism>
<feature type="domain" description="Cyclic nucleotide-binding" evidence="4">
    <location>
        <begin position="32"/>
        <end position="114"/>
    </location>
</feature>
<feature type="domain" description="HTH crp-type" evidence="5">
    <location>
        <begin position="147"/>
        <end position="220"/>
    </location>
</feature>
<protein>
    <submittedName>
        <fullName evidence="6">Uncharacterized protein</fullName>
    </submittedName>
</protein>
<dbReference type="InterPro" id="IPR036388">
    <property type="entry name" value="WH-like_DNA-bd_sf"/>
</dbReference>
<evidence type="ECO:0000256" key="1">
    <source>
        <dbReference type="ARBA" id="ARBA00023015"/>
    </source>
</evidence>
<evidence type="ECO:0000313" key="7">
    <source>
        <dbReference type="Proteomes" id="UP000018542"/>
    </source>
</evidence>
<dbReference type="AlphaFoldDB" id="V5SHW7"/>
<dbReference type="InterPro" id="IPR036390">
    <property type="entry name" value="WH_DNA-bd_sf"/>
</dbReference>
<evidence type="ECO:0000259" key="4">
    <source>
        <dbReference type="Pfam" id="PF00027"/>
    </source>
</evidence>
<dbReference type="PATRIC" id="fig|1029756.8.peg.1861"/>
<dbReference type="SUPFAM" id="SSF46785">
    <property type="entry name" value="Winged helix' DNA-binding domain"/>
    <property type="match status" value="1"/>
</dbReference>
<dbReference type="RefSeq" id="WP_023787160.1">
    <property type="nucleotide sequence ID" value="NC_022997.1"/>
</dbReference>
<dbReference type="Gene3D" id="1.10.10.10">
    <property type="entry name" value="Winged helix-like DNA-binding domain superfamily/Winged helix DNA-binding domain"/>
    <property type="match status" value="1"/>
</dbReference>
<dbReference type="CDD" id="cd00038">
    <property type="entry name" value="CAP_ED"/>
    <property type="match status" value="1"/>
</dbReference>
<dbReference type="SUPFAM" id="SSF51206">
    <property type="entry name" value="cAMP-binding domain-like"/>
    <property type="match status" value="1"/>
</dbReference>
<keyword evidence="3" id="KW-0804">Transcription</keyword>
<dbReference type="HOGENOM" id="CLU_094920_0_0_5"/>
<dbReference type="InterPro" id="IPR018490">
    <property type="entry name" value="cNMP-bd_dom_sf"/>
</dbReference>
<dbReference type="Gene3D" id="2.60.120.10">
    <property type="entry name" value="Jelly Rolls"/>
    <property type="match status" value="1"/>
</dbReference>
<name>V5SHW7_9HYPH</name>
<gene>
    <name evidence="6" type="ORF">W911_08935</name>
</gene>
<sequence length="225" mass="24563">MATMCRSEEFMDVRGGFEKLNPGALHSGNVLQSVATGAILFQAGDERTLYRVERGAICHYVLWADGRHEVIEFAFPGDIIGLGHLDIHSTTGQAMVDTVVSVVSEDELKDALDHDDRLSFRMTAAVEREFDYLREQTVRQASITPTARVANLLLALSGLNVSEGRNGTLISDDLTAGFVAERLDMSIENLSAALLNLKIQGAVRDTPRGLEIVDMPILHRLADAA</sequence>
<dbReference type="Proteomes" id="UP000018542">
    <property type="component" value="Chromosome"/>
</dbReference>
<dbReference type="Pfam" id="PF00027">
    <property type="entry name" value="cNMP_binding"/>
    <property type="match status" value="1"/>
</dbReference>
<dbReference type="InterPro" id="IPR012318">
    <property type="entry name" value="HTH_CRP"/>
</dbReference>
<accession>V5SHW7</accession>
<dbReference type="KEGG" id="hni:W911_08935"/>
<dbReference type="GO" id="GO:0003677">
    <property type="term" value="F:DNA binding"/>
    <property type="evidence" value="ECO:0007669"/>
    <property type="project" value="UniProtKB-KW"/>
</dbReference>
<evidence type="ECO:0000256" key="2">
    <source>
        <dbReference type="ARBA" id="ARBA00023125"/>
    </source>
</evidence>
<dbReference type="EMBL" id="CP006912">
    <property type="protein sequence ID" value="AHB50133.1"/>
    <property type="molecule type" value="Genomic_DNA"/>
</dbReference>
<evidence type="ECO:0000256" key="3">
    <source>
        <dbReference type="ARBA" id="ARBA00023163"/>
    </source>
</evidence>
<keyword evidence="1" id="KW-0805">Transcription regulation</keyword>
<proteinExistence type="predicted"/>
<dbReference type="GO" id="GO:0006355">
    <property type="term" value="P:regulation of DNA-templated transcription"/>
    <property type="evidence" value="ECO:0007669"/>
    <property type="project" value="InterPro"/>
</dbReference>
<evidence type="ECO:0000259" key="5">
    <source>
        <dbReference type="Pfam" id="PF13545"/>
    </source>
</evidence>
<dbReference type="STRING" id="1029756.W911_08935"/>
<reference evidence="6 7" key="1">
    <citation type="journal article" date="2014" name="Genome Announc.">
        <title>Complete Genome Sequence of Hyphomicrobium nitrativorans Strain NL23, a Denitrifying Bacterium Isolated from Biofilm of a Methanol-Fed Denitrification System Treating Seawater at the Montreal Biodome.</title>
        <authorList>
            <person name="Martineau C."/>
            <person name="Villeneuve C."/>
            <person name="Mauffrey F."/>
            <person name="Villemur R."/>
        </authorList>
    </citation>
    <scope>NUCLEOTIDE SEQUENCE [LARGE SCALE GENOMIC DNA]</scope>
    <source>
        <strain evidence="6">NL23</strain>
    </source>
</reference>